<protein>
    <submittedName>
        <fullName evidence="2">Uncharacterized protein</fullName>
    </submittedName>
</protein>
<evidence type="ECO:0000256" key="1">
    <source>
        <dbReference type="SAM" id="Phobius"/>
    </source>
</evidence>
<evidence type="ECO:0000313" key="3">
    <source>
        <dbReference type="Proteomes" id="UP001422074"/>
    </source>
</evidence>
<evidence type="ECO:0000313" key="2">
    <source>
        <dbReference type="EMBL" id="MEN2745895.1"/>
    </source>
</evidence>
<keyword evidence="3" id="KW-1185">Reference proteome</keyword>
<organism evidence="2 3">
    <name type="scientific">Sinomonas halotolerans</name>
    <dbReference type="NCBI Taxonomy" id="1644133"/>
    <lineage>
        <taxon>Bacteria</taxon>
        <taxon>Bacillati</taxon>
        <taxon>Actinomycetota</taxon>
        <taxon>Actinomycetes</taxon>
        <taxon>Micrococcales</taxon>
        <taxon>Micrococcaceae</taxon>
        <taxon>Sinomonas</taxon>
    </lineage>
</organism>
<name>A0ABU9X624_9MICC</name>
<reference evidence="2 3" key="1">
    <citation type="submission" date="2024-05" db="EMBL/GenBank/DDBJ databases">
        <title>Sinomonas sp. nov., isolated from a waste landfill.</title>
        <authorList>
            <person name="Zhao Y."/>
        </authorList>
    </citation>
    <scope>NUCLEOTIDE SEQUENCE [LARGE SCALE GENOMIC DNA]</scope>
    <source>
        <strain evidence="2 3">CCTCC AB2014300</strain>
    </source>
</reference>
<feature type="transmembrane region" description="Helical" evidence="1">
    <location>
        <begin position="12"/>
        <end position="36"/>
    </location>
</feature>
<feature type="transmembrane region" description="Helical" evidence="1">
    <location>
        <begin position="87"/>
        <end position="107"/>
    </location>
</feature>
<dbReference type="EMBL" id="JBDFRB010000020">
    <property type="protein sequence ID" value="MEN2745895.1"/>
    <property type="molecule type" value="Genomic_DNA"/>
</dbReference>
<keyword evidence="1" id="KW-1133">Transmembrane helix</keyword>
<keyword evidence="1" id="KW-0812">Transmembrane</keyword>
<dbReference type="RefSeq" id="WP_345886500.1">
    <property type="nucleotide sequence ID" value="NZ_JBDFRB010000020.1"/>
</dbReference>
<accession>A0ABU9X624</accession>
<feature type="transmembrane region" description="Helical" evidence="1">
    <location>
        <begin position="127"/>
        <end position="152"/>
    </location>
</feature>
<keyword evidence="1" id="KW-0472">Membrane</keyword>
<dbReference type="Proteomes" id="UP001422074">
    <property type="component" value="Unassembled WGS sequence"/>
</dbReference>
<gene>
    <name evidence="2" type="ORF">ABCQ75_15305</name>
</gene>
<feature type="transmembrane region" description="Helical" evidence="1">
    <location>
        <begin position="56"/>
        <end position="75"/>
    </location>
</feature>
<proteinExistence type="predicted"/>
<sequence>MRERRGHGRARASLLRWTLAPTAAGLLLGVLWWLAAPGGILHGDGSDLTSWDERDLVFAALGAVAGGVTVTVLAAGRARSGLPDRGLAALAGSVAGSALAAGMGLALGRIVGSRGADAAVPGSDFGLQALSAAAVWPAVTALGVLALTTLWWRDPK</sequence>
<comment type="caution">
    <text evidence="2">The sequence shown here is derived from an EMBL/GenBank/DDBJ whole genome shotgun (WGS) entry which is preliminary data.</text>
</comment>